<dbReference type="EMBL" id="JBBPBN010000788">
    <property type="protein sequence ID" value="KAK8482374.1"/>
    <property type="molecule type" value="Genomic_DNA"/>
</dbReference>
<proteinExistence type="predicted"/>
<evidence type="ECO:0000313" key="2">
    <source>
        <dbReference type="Proteomes" id="UP001396334"/>
    </source>
</evidence>
<name>A0ABR1ZNV9_9ROSI</name>
<protein>
    <submittedName>
        <fullName evidence="1">Uncharacterized protein</fullName>
    </submittedName>
</protein>
<organism evidence="1 2">
    <name type="scientific">Hibiscus sabdariffa</name>
    <name type="common">roselle</name>
    <dbReference type="NCBI Taxonomy" id="183260"/>
    <lineage>
        <taxon>Eukaryota</taxon>
        <taxon>Viridiplantae</taxon>
        <taxon>Streptophyta</taxon>
        <taxon>Embryophyta</taxon>
        <taxon>Tracheophyta</taxon>
        <taxon>Spermatophyta</taxon>
        <taxon>Magnoliopsida</taxon>
        <taxon>eudicotyledons</taxon>
        <taxon>Gunneridae</taxon>
        <taxon>Pentapetalae</taxon>
        <taxon>rosids</taxon>
        <taxon>malvids</taxon>
        <taxon>Malvales</taxon>
        <taxon>Malvaceae</taxon>
        <taxon>Malvoideae</taxon>
        <taxon>Hibiscus</taxon>
    </lineage>
</organism>
<accession>A0ABR1ZNV9</accession>
<gene>
    <name evidence="1" type="ORF">V6N11_081507</name>
</gene>
<sequence length="87" mass="10114">MQIARFTLKEKTIKRYKLQAVFEVPNSVGYPQKWPSVDYGASQYQQKEHRKHENKATLKMEMRAGNAPPAFKEYKAIVLVCQRCLAP</sequence>
<reference evidence="1 2" key="1">
    <citation type="journal article" date="2024" name="G3 (Bethesda)">
        <title>Genome assembly of Hibiscus sabdariffa L. provides insights into metabolisms of medicinal natural products.</title>
        <authorList>
            <person name="Kim T."/>
        </authorList>
    </citation>
    <scope>NUCLEOTIDE SEQUENCE [LARGE SCALE GENOMIC DNA]</scope>
    <source>
        <strain evidence="1">TK-2024</strain>
        <tissue evidence="1">Old leaves</tissue>
    </source>
</reference>
<evidence type="ECO:0000313" key="1">
    <source>
        <dbReference type="EMBL" id="KAK8482374.1"/>
    </source>
</evidence>
<dbReference type="Proteomes" id="UP001396334">
    <property type="component" value="Unassembled WGS sequence"/>
</dbReference>
<keyword evidence="2" id="KW-1185">Reference proteome</keyword>
<comment type="caution">
    <text evidence="1">The sequence shown here is derived from an EMBL/GenBank/DDBJ whole genome shotgun (WGS) entry which is preliminary data.</text>
</comment>